<feature type="compositionally biased region" description="Basic and acidic residues" evidence="1">
    <location>
        <begin position="26"/>
        <end position="36"/>
    </location>
</feature>
<keyword evidence="3" id="KW-1185">Reference proteome</keyword>
<dbReference type="Proteomes" id="UP000292702">
    <property type="component" value="Unassembled WGS sequence"/>
</dbReference>
<accession>A0A4R0RLL3</accession>
<evidence type="ECO:0000313" key="2">
    <source>
        <dbReference type="EMBL" id="TCD69610.1"/>
    </source>
</evidence>
<protein>
    <submittedName>
        <fullName evidence="2">Uncharacterized protein</fullName>
    </submittedName>
</protein>
<evidence type="ECO:0000256" key="1">
    <source>
        <dbReference type="SAM" id="MobiDB-lite"/>
    </source>
</evidence>
<evidence type="ECO:0000313" key="3">
    <source>
        <dbReference type="Proteomes" id="UP000292702"/>
    </source>
</evidence>
<name>A0A4R0RLL3_9APHY</name>
<proteinExistence type="predicted"/>
<feature type="region of interest" description="Disordered" evidence="1">
    <location>
        <begin position="1"/>
        <end position="52"/>
    </location>
</feature>
<organism evidence="2 3">
    <name type="scientific">Steccherinum ochraceum</name>
    <dbReference type="NCBI Taxonomy" id="92696"/>
    <lineage>
        <taxon>Eukaryota</taxon>
        <taxon>Fungi</taxon>
        <taxon>Dikarya</taxon>
        <taxon>Basidiomycota</taxon>
        <taxon>Agaricomycotina</taxon>
        <taxon>Agaricomycetes</taxon>
        <taxon>Polyporales</taxon>
        <taxon>Steccherinaceae</taxon>
        <taxon>Steccherinum</taxon>
    </lineage>
</organism>
<gene>
    <name evidence="2" type="ORF">EIP91_007033</name>
</gene>
<comment type="caution">
    <text evidence="2">The sequence shown here is derived from an EMBL/GenBank/DDBJ whole genome shotgun (WGS) entry which is preliminary data.</text>
</comment>
<dbReference type="AlphaFoldDB" id="A0A4R0RLL3"/>
<sequence length="52" mass="5513">MPFDDYSRPDLSPLAHISPPGLGYGHAEDAAQKESRAGGAVTAVVTHGRRRP</sequence>
<reference evidence="2 3" key="1">
    <citation type="submission" date="2018-11" db="EMBL/GenBank/DDBJ databases">
        <title>Genome assembly of Steccherinum ochraceum LE-BIN_3174, the white-rot fungus of the Steccherinaceae family (The Residual Polyporoid clade, Polyporales, Basidiomycota).</title>
        <authorList>
            <person name="Fedorova T.V."/>
            <person name="Glazunova O.A."/>
            <person name="Landesman E.O."/>
            <person name="Moiseenko K.V."/>
            <person name="Psurtseva N.V."/>
            <person name="Savinova O.S."/>
            <person name="Shakhova N.V."/>
            <person name="Tyazhelova T.V."/>
            <person name="Vasina D.V."/>
        </authorList>
    </citation>
    <scope>NUCLEOTIDE SEQUENCE [LARGE SCALE GENOMIC DNA]</scope>
    <source>
        <strain evidence="2 3">LE-BIN_3174</strain>
    </source>
</reference>
<dbReference type="EMBL" id="RWJN01000038">
    <property type="protein sequence ID" value="TCD69610.1"/>
    <property type="molecule type" value="Genomic_DNA"/>
</dbReference>